<feature type="compositionally biased region" description="Polar residues" evidence="1">
    <location>
        <begin position="222"/>
        <end position="233"/>
    </location>
</feature>
<evidence type="ECO:0000256" key="1">
    <source>
        <dbReference type="SAM" id="MobiDB-lite"/>
    </source>
</evidence>
<gene>
    <name evidence="2" type="ORF">CNYM01_05274</name>
</gene>
<name>A0A135RRQ6_9PEZI</name>
<comment type="caution">
    <text evidence="2">The sequence shown here is derived from an EMBL/GenBank/DDBJ whole genome shotgun (WGS) entry which is preliminary data.</text>
</comment>
<dbReference type="AlphaFoldDB" id="A0A135RRQ6"/>
<sequence length="233" mass="25560">MKFRGGDRGMVPWSSIISLPSCFLFPPLTSILNKLHDSPKDTTWGGIADPSCTKICTDTDLEDGQTSAQCPYGSRRSKKGLASCNHNYYHLQHIFSLSHARLEQFRNTLSWSTDGIRTSFPVLARCSWAIITTCHFRHRGHHHLHHSDHVHDLDLDHFGKVAQPTEAVPTVWSLSAPAPAPALAPAAPNMLIDIIEMPSTGVRMGNPPFGQAPGPHGLSLRFHQTTSGTSTKA</sequence>
<feature type="region of interest" description="Disordered" evidence="1">
    <location>
        <begin position="213"/>
        <end position="233"/>
    </location>
</feature>
<proteinExistence type="predicted"/>
<accession>A0A135RRQ6</accession>
<dbReference type="OrthoDB" id="10547557at2759"/>
<dbReference type="Proteomes" id="UP000070054">
    <property type="component" value="Unassembled WGS sequence"/>
</dbReference>
<dbReference type="EMBL" id="JEMN01001823">
    <property type="protein sequence ID" value="KXH26386.1"/>
    <property type="molecule type" value="Genomic_DNA"/>
</dbReference>
<protein>
    <submittedName>
        <fullName evidence="2">Uncharacterized protein</fullName>
    </submittedName>
</protein>
<evidence type="ECO:0000313" key="2">
    <source>
        <dbReference type="EMBL" id="KXH26386.1"/>
    </source>
</evidence>
<keyword evidence="3" id="KW-1185">Reference proteome</keyword>
<organism evidence="2 3">
    <name type="scientific">Colletotrichum nymphaeae SA-01</name>
    <dbReference type="NCBI Taxonomy" id="1460502"/>
    <lineage>
        <taxon>Eukaryota</taxon>
        <taxon>Fungi</taxon>
        <taxon>Dikarya</taxon>
        <taxon>Ascomycota</taxon>
        <taxon>Pezizomycotina</taxon>
        <taxon>Sordariomycetes</taxon>
        <taxon>Hypocreomycetidae</taxon>
        <taxon>Glomerellales</taxon>
        <taxon>Glomerellaceae</taxon>
        <taxon>Colletotrichum</taxon>
        <taxon>Colletotrichum acutatum species complex</taxon>
    </lineage>
</organism>
<reference evidence="2 3" key="1">
    <citation type="submission" date="2014-02" db="EMBL/GenBank/DDBJ databases">
        <title>The genome sequence of Colletotrichum nymphaeae SA-01.</title>
        <authorList>
            <person name="Baroncelli R."/>
            <person name="Thon M.R."/>
        </authorList>
    </citation>
    <scope>NUCLEOTIDE SEQUENCE [LARGE SCALE GENOMIC DNA]</scope>
    <source>
        <strain evidence="2 3">SA-01</strain>
    </source>
</reference>
<evidence type="ECO:0000313" key="3">
    <source>
        <dbReference type="Proteomes" id="UP000070054"/>
    </source>
</evidence>